<evidence type="ECO:0000256" key="1">
    <source>
        <dbReference type="ARBA" id="ARBA00022729"/>
    </source>
</evidence>
<evidence type="ECO:0000256" key="2">
    <source>
        <dbReference type="SAM" id="SignalP"/>
    </source>
</evidence>
<evidence type="ECO:0000313" key="4">
    <source>
        <dbReference type="Proteomes" id="UP000313231"/>
    </source>
</evidence>
<keyword evidence="4" id="KW-1185">Reference proteome</keyword>
<dbReference type="GO" id="GO:0030976">
    <property type="term" value="F:thiamine pyrophosphate binding"/>
    <property type="evidence" value="ECO:0007669"/>
    <property type="project" value="TreeGrafter"/>
</dbReference>
<feature type="chain" id="PRO_5039116492" evidence="2">
    <location>
        <begin position="29"/>
        <end position="358"/>
    </location>
</feature>
<dbReference type="AlphaFoldDB" id="A0A5C4VK32"/>
<reference evidence="3 4" key="1">
    <citation type="journal article" date="2016" name="Int. J. Syst. Evol. Microbiol.">
        <title>Nocardioides albidus sp. nov., an actinobacterium isolated from garden soil.</title>
        <authorList>
            <person name="Singh H."/>
            <person name="Du J."/>
            <person name="Trinh H."/>
            <person name="Won K."/>
            <person name="Yang J.E."/>
            <person name="Yin C."/>
            <person name="Kook M."/>
            <person name="Yi T.H."/>
        </authorList>
    </citation>
    <scope>NUCLEOTIDE SEQUENCE [LARGE SCALE GENOMIC DNA]</scope>
    <source>
        <strain evidence="3 4">CCTCC AB 2015297</strain>
    </source>
</reference>
<dbReference type="SUPFAM" id="SSF53850">
    <property type="entry name" value="Periplasmic binding protein-like II"/>
    <property type="match status" value="1"/>
</dbReference>
<dbReference type="EMBL" id="VDMP01000027">
    <property type="protein sequence ID" value="TNM36228.1"/>
    <property type="molecule type" value="Genomic_DNA"/>
</dbReference>
<dbReference type="GO" id="GO:0030288">
    <property type="term" value="C:outer membrane-bounded periplasmic space"/>
    <property type="evidence" value="ECO:0007669"/>
    <property type="project" value="TreeGrafter"/>
</dbReference>
<dbReference type="GO" id="GO:0030975">
    <property type="term" value="F:thiamine binding"/>
    <property type="evidence" value="ECO:0007669"/>
    <property type="project" value="InterPro"/>
</dbReference>
<gene>
    <name evidence="3" type="ORF">FHP29_18820</name>
</gene>
<name>A0A5C4VK32_9ACTN</name>
<keyword evidence="1 2" id="KW-0732">Signal</keyword>
<dbReference type="OrthoDB" id="5412681at2"/>
<dbReference type="RefSeq" id="WP_139624416.1">
    <property type="nucleotide sequence ID" value="NZ_VDMP01000027.1"/>
</dbReference>
<comment type="caution">
    <text evidence="3">The sequence shown here is derived from an EMBL/GenBank/DDBJ whole genome shotgun (WGS) entry which is preliminary data.</text>
</comment>
<dbReference type="PROSITE" id="PS51257">
    <property type="entry name" value="PROKAR_LIPOPROTEIN"/>
    <property type="match status" value="1"/>
</dbReference>
<dbReference type="Gene3D" id="3.40.190.10">
    <property type="entry name" value="Periplasmic binding protein-like II"/>
    <property type="match status" value="2"/>
</dbReference>
<feature type="signal peptide" evidence="2">
    <location>
        <begin position="1"/>
        <end position="28"/>
    </location>
</feature>
<dbReference type="Proteomes" id="UP000313231">
    <property type="component" value="Unassembled WGS sequence"/>
</dbReference>
<accession>A0A5C4VK32</accession>
<dbReference type="PANTHER" id="PTHR30006:SF2">
    <property type="entry name" value="ABC TRANSPORTER SUBSTRATE-BINDING PROTEIN"/>
    <property type="match status" value="1"/>
</dbReference>
<dbReference type="GO" id="GO:0015888">
    <property type="term" value="P:thiamine transport"/>
    <property type="evidence" value="ECO:0007669"/>
    <property type="project" value="InterPro"/>
</dbReference>
<proteinExistence type="predicted"/>
<protein>
    <submittedName>
        <fullName evidence="3">Thiamine ABC transporter substrate-binding protein</fullName>
    </submittedName>
</protein>
<dbReference type="NCBIfam" id="TIGR01254">
    <property type="entry name" value="sfuA"/>
    <property type="match status" value="1"/>
</dbReference>
<evidence type="ECO:0000313" key="3">
    <source>
        <dbReference type="EMBL" id="TNM36228.1"/>
    </source>
</evidence>
<dbReference type="InterPro" id="IPR005948">
    <property type="entry name" value="ThiB-like"/>
</dbReference>
<dbReference type="PANTHER" id="PTHR30006">
    <property type="entry name" value="THIAMINE-BINDING PERIPLASMIC PROTEIN-RELATED"/>
    <property type="match status" value="1"/>
</dbReference>
<organism evidence="3 4">
    <name type="scientific">Nocardioides albidus</name>
    <dbReference type="NCBI Taxonomy" id="1517589"/>
    <lineage>
        <taxon>Bacteria</taxon>
        <taxon>Bacillati</taxon>
        <taxon>Actinomycetota</taxon>
        <taxon>Actinomycetes</taxon>
        <taxon>Propionibacteriales</taxon>
        <taxon>Nocardioidaceae</taxon>
        <taxon>Nocardioides</taxon>
    </lineage>
</organism>
<dbReference type="Pfam" id="PF13343">
    <property type="entry name" value="SBP_bac_6"/>
    <property type="match status" value="1"/>
</dbReference>
<sequence length="358" mass="38732">MRMRTSPGRSALLVLSTAAVLLSGCSLVGSESDGERKHDKDVTLVTHESFNLPKTLVEQFESDTGYHLRISKLEDAGALTNELVLTKEKPVGDVVFGIDNTFASRAIDEGVFSSYAPTLPEGADAVELDGDGDDALTPVDSGNVCVNVDDAWFAAQGIPAPRTIDDLTEPAYKDLFVIPGASTSSPGLAFLLATIAKYGDDWPSYWTELMDNGAKVVKGWSDAYFTDFTFSGGDRPIVVSYDSSPAFTLDEAGERTTTSALLDDCFEQVEYAGVLAGDDTNVAGAHAVIDWLISPEVQAALPEEMYVFPVDASVELPADWARFAQRPEQPVGSEQTTPEQITENRKAWLEQWTEIVSR</sequence>